<gene>
    <name evidence="4" type="ORF">IC235_18990</name>
</gene>
<proteinExistence type="predicted"/>
<dbReference type="InterPro" id="IPR013783">
    <property type="entry name" value="Ig-like_fold"/>
</dbReference>
<dbReference type="Pfam" id="PF18962">
    <property type="entry name" value="Por_Secre_tail"/>
    <property type="match status" value="1"/>
</dbReference>
<dbReference type="Proteomes" id="UP000612233">
    <property type="component" value="Unassembled WGS sequence"/>
</dbReference>
<feature type="domain" description="CARDB" evidence="2">
    <location>
        <begin position="291"/>
        <end position="361"/>
    </location>
</feature>
<evidence type="ECO:0000313" key="4">
    <source>
        <dbReference type="EMBL" id="MBD2769978.1"/>
    </source>
</evidence>
<protein>
    <submittedName>
        <fullName evidence="4">T9SS type A sorting domain-containing protein</fullName>
    </submittedName>
</protein>
<dbReference type="AlphaFoldDB" id="A0A927BHG1"/>
<feature type="chain" id="PRO_5036989852" evidence="1">
    <location>
        <begin position="29"/>
        <end position="633"/>
    </location>
</feature>
<dbReference type="Gene3D" id="2.60.40.10">
    <property type="entry name" value="Immunoglobulins"/>
    <property type="match status" value="1"/>
</dbReference>
<feature type="signal peptide" evidence="1">
    <location>
        <begin position="1"/>
        <end position="28"/>
    </location>
</feature>
<evidence type="ECO:0000259" key="2">
    <source>
        <dbReference type="Pfam" id="PF07705"/>
    </source>
</evidence>
<evidence type="ECO:0000313" key="5">
    <source>
        <dbReference type="Proteomes" id="UP000612233"/>
    </source>
</evidence>
<reference evidence="4" key="1">
    <citation type="submission" date="2020-09" db="EMBL/GenBank/DDBJ databases">
        <authorList>
            <person name="Kim M.K."/>
        </authorList>
    </citation>
    <scope>NUCLEOTIDE SEQUENCE</scope>
    <source>
        <strain evidence="4">BT664</strain>
    </source>
</reference>
<sequence length="633" mass="65298">MTNSYIALWRKLGLATLLGLGSVATTQAQFLNYPTSLAVNTAGTYTDLGATGTAIAVANNDNAISSPQSIGFTFLYDGVAYSNFVLSTNGFIKLGVNAPSSNMLLNAIGSGNDLDKDIIAAISNLDLYGAADQTANPTGFRVATTGTAPNRVCTIQFKNLRDYSSPGPPVVPAQFATMQFQIRLFEGTNNIELVYGTWTATTGTATGQPAVIGLKGSSIAASDRVLALKPASATPWTATTFDQPAALQAHFMRNTFLPDPGRTYRFVAGPPLPANDAAAQVIYSLGKAPVASPQVVQAVVRNAGSAALTNLNVTLNVTGANTFTNTKVVPSLAAGASATVSFNAFTPTTTGNNTLTVTVPADAVPGNNSKAYTQVVTANTFSYANNATPDPAGSVGFGPTTTGALIAKFNTPVARTVSAVGVWLEGGANTVGRTVYGVAVNAAGAVLARSADYVVQTADIGRTKSFVFNTPVSVAAGDFYVGMVQTAAPAGGSGYFPVATLPESPTRSGAFFTIAPFTAAGGTLSDAAVSNLGAFVIDAQTAVVLGTSKALNRAVWMYPNPSTGLVKLEVRGANAKDNLQVNVVNMLGQQVYTTSLKDNFINEVNLSSLANGMYLLKVQTGNEFTTRQLTIAK</sequence>
<dbReference type="InterPro" id="IPR011635">
    <property type="entry name" value="CARDB"/>
</dbReference>
<dbReference type="RefSeq" id="WP_191006787.1">
    <property type="nucleotide sequence ID" value="NZ_JACXAD010000026.1"/>
</dbReference>
<dbReference type="InterPro" id="IPR026444">
    <property type="entry name" value="Secre_tail"/>
</dbReference>
<comment type="caution">
    <text evidence="4">The sequence shown here is derived from an EMBL/GenBank/DDBJ whole genome shotgun (WGS) entry which is preliminary data.</text>
</comment>
<accession>A0A927BHG1</accession>
<organism evidence="4 5">
    <name type="scientific">Hymenobacter montanus</name>
    <dbReference type="NCBI Taxonomy" id="2771359"/>
    <lineage>
        <taxon>Bacteria</taxon>
        <taxon>Pseudomonadati</taxon>
        <taxon>Bacteroidota</taxon>
        <taxon>Cytophagia</taxon>
        <taxon>Cytophagales</taxon>
        <taxon>Hymenobacteraceae</taxon>
        <taxon>Hymenobacter</taxon>
    </lineage>
</organism>
<name>A0A927BHG1_9BACT</name>
<dbReference type="Pfam" id="PF07705">
    <property type="entry name" value="CARDB"/>
    <property type="match status" value="1"/>
</dbReference>
<evidence type="ECO:0000259" key="3">
    <source>
        <dbReference type="Pfam" id="PF18962"/>
    </source>
</evidence>
<keyword evidence="5" id="KW-1185">Reference proteome</keyword>
<dbReference type="EMBL" id="JACXAD010000026">
    <property type="protein sequence ID" value="MBD2769978.1"/>
    <property type="molecule type" value="Genomic_DNA"/>
</dbReference>
<evidence type="ECO:0000256" key="1">
    <source>
        <dbReference type="SAM" id="SignalP"/>
    </source>
</evidence>
<feature type="domain" description="Secretion system C-terminal sorting" evidence="3">
    <location>
        <begin position="557"/>
        <end position="631"/>
    </location>
</feature>
<keyword evidence="1" id="KW-0732">Signal</keyword>
<dbReference type="NCBIfam" id="TIGR04183">
    <property type="entry name" value="Por_Secre_tail"/>
    <property type="match status" value="1"/>
</dbReference>